<name>A0A6A5FB23_PERFL</name>
<proteinExistence type="predicted"/>
<dbReference type="AlphaFoldDB" id="A0A6A5FB23"/>
<accession>A0A6A5FB23</accession>
<keyword evidence="1" id="KW-0732">Signal</keyword>
<evidence type="ECO:0000256" key="1">
    <source>
        <dbReference type="SAM" id="SignalP"/>
    </source>
</evidence>
<organism evidence="2 3">
    <name type="scientific">Perca fluviatilis</name>
    <name type="common">European perch</name>
    <dbReference type="NCBI Taxonomy" id="8168"/>
    <lineage>
        <taxon>Eukaryota</taxon>
        <taxon>Metazoa</taxon>
        <taxon>Chordata</taxon>
        <taxon>Craniata</taxon>
        <taxon>Vertebrata</taxon>
        <taxon>Euteleostomi</taxon>
        <taxon>Actinopterygii</taxon>
        <taxon>Neopterygii</taxon>
        <taxon>Teleostei</taxon>
        <taxon>Neoteleostei</taxon>
        <taxon>Acanthomorphata</taxon>
        <taxon>Eupercaria</taxon>
        <taxon>Perciformes</taxon>
        <taxon>Percoidei</taxon>
        <taxon>Percidae</taxon>
        <taxon>Percinae</taxon>
        <taxon>Perca</taxon>
    </lineage>
</organism>
<comment type="caution">
    <text evidence="2">The sequence shown here is derived from an EMBL/GenBank/DDBJ whole genome shotgun (WGS) entry which is preliminary data.</text>
</comment>
<dbReference type="Proteomes" id="UP000465112">
    <property type="component" value="Chromosome 9"/>
</dbReference>
<sequence>MKWTIILGILCVFPATVAAAVANKTPSALTCNVTVQPDWSYLYELSQAPNLSKSTWCQTEWEHQNVSPTHSAS</sequence>
<evidence type="ECO:0000313" key="3">
    <source>
        <dbReference type="Proteomes" id="UP000465112"/>
    </source>
</evidence>
<keyword evidence="3" id="KW-1185">Reference proteome</keyword>
<feature type="signal peptide" evidence="1">
    <location>
        <begin position="1"/>
        <end position="19"/>
    </location>
</feature>
<evidence type="ECO:0000313" key="2">
    <source>
        <dbReference type="EMBL" id="KAF1385262.1"/>
    </source>
</evidence>
<feature type="chain" id="PRO_5025436368" description="Fibronectin type-III domain-containing protein" evidence="1">
    <location>
        <begin position="20"/>
        <end position="73"/>
    </location>
</feature>
<protein>
    <recommendedName>
        <fullName evidence="4">Fibronectin type-III domain-containing protein</fullName>
    </recommendedName>
</protein>
<dbReference type="EMBL" id="VHII01000009">
    <property type="protein sequence ID" value="KAF1385262.1"/>
    <property type="molecule type" value="Genomic_DNA"/>
</dbReference>
<reference evidence="2 3" key="1">
    <citation type="submission" date="2019-06" db="EMBL/GenBank/DDBJ databases">
        <title>A chromosome-scale genome assembly of the European perch, Perca fluviatilis.</title>
        <authorList>
            <person name="Roques C."/>
            <person name="Zahm M."/>
            <person name="Cabau C."/>
            <person name="Klopp C."/>
            <person name="Bouchez O."/>
            <person name="Donnadieu C."/>
            <person name="Kuhl H."/>
            <person name="Gislard M."/>
            <person name="Guendouz S."/>
            <person name="Journot L."/>
            <person name="Haffray P."/>
            <person name="Bestin A."/>
            <person name="Morvezen R."/>
            <person name="Feron R."/>
            <person name="Wen M."/>
            <person name="Jouanno E."/>
            <person name="Herpin A."/>
            <person name="Schartl M."/>
            <person name="Postlethwait J."/>
            <person name="Schaerlinger B."/>
            <person name="Chardard D."/>
            <person name="Lecocq T."/>
            <person name="Poncet C."/>
            <person name="Jaffrelo L."/>
            <person name="Lampietro C."/>
            <person name="Guiguen Y."/>
        </authorList>
    </citation>
    <scope>NUCLEOTIDE SEQUENCE [LARGE SCALE GENOMIC DNA]</scope>
    <source>
        <tissue evidence="2">Blood</tissue>
    </source>
</reference>
<evidence type="ECO:0008006" key="4">
    <source>
        <dbReference type="Google" id="ProtNLM"/>
    </source>
</evidence>
<gene>
    <name evidence="2" type="ORF">PFLUV_G00105900</name>
</gene>